<dbReference type="EMBL" id="MU001505">
    <property type="protein sequence ID" value="KAF2441908.1"/>
    <property type="molecule type" value="Genomic_DNA"/>
</dbReference>
<keyword evidence="2" id="KW-0732">Signal</keyword>
<dbReference type="AlphaFoldDB" id="A0A9P4UA53"/>
<gene>
    <name evidence="3" type="ORF">P171DRAFT_446715</name>
</gene>
<feature type="compositionally biased region" description="Basic and acidic residues" evidence="1">
    <location>
        <begin position="195"/>
        <end position="209"/>
    </location>
</feature>
<feature type="chain" id="PRO_5040430123" description="Secreted protein" evidence="2">
    <location>
        <begin position="25"/>
        <end position="220"/>
    </location>
</feature>
<feature type="signal peptide" evidence="2">
    <location>
        <begin position="1"/>
        <end position="24"/>
    </location>
</feature>
<evidence type="ECO:0000313" key="3">
    <source>
        <dbReference type="EMBL" id="KAF2441908.1"/>
    </source>
</evidence>
<feature type="region of interest" description="Disordered" evidence="1">
    <location>
        <begin position="187"/>
        <end position="220"/>
    </location>
</feature>
<organism evidence="3 4">
    <name type="scientific">Karstenula rhodostoma CBS 690.94</name>
    <dbReference type="NCBI Taxonomy" id="1392251"/>
    <lineage>
        <taxon>Eukaryota</taxon>
        <taxon>Fungi</taxon>
        <taxon>Dikarya</taxon>
        <taxon>Ascomycota</taxon>
        <taxon>Pezizomycotina</taxon>
        <taxon>Dothideomycetes</taxon>
        <taxon>Pleosporomycetidae</taxon>
        <taxon>Pleosporales</taxon>
        <taxon>Massarineae</taxon>
        <taxon>Didymosphaeriaceae</taxon>
        <taxon>Karstenula</taxon>
    </lineage>
</organism>
<evidence type="ECO:0000256" key="2">
    <source>
        <dbReference type="SAM" id="SignalP"/>
    </source>
</evidence>
<dbReference type="OrthoDB" id="10670880at2759"/>
<evidence type="ECO:0000256" key="1">
    <source>
        <dbReference type="SAM" id="MobiDB-lite"/>
    </source>
</evidence>
<sequence length="220" mass="23957">MPPSAEPRAPLLCCAVLCCAGLHAVSPGAAPKGKIPIIVVVKLLLRDVRVPPRAPGVMDRYLREHLHQGPDAIVVTRTSMAANCIVQHNRRYLAPRPSPHAIRPAAAICVLFASYRVSDIRGTRDDHNRLLSCYRATATIVYVARFGPSSSPVALPSSSGPTTSNLLPGPSNYWQRTEPLFVPYRPRSTMMDSASNKRNEGMPARHDRSPYAAKESLCDA</sequence>
<comment type="caution">
    <text evidence="3">The sequence shown here is derived from an EMBL/GenBank/DDBJ whole genome shotgun (WGS) entry which is preliminary data.</text>
</comment>
<dbReference type="Proteomes" id="UP000799764">
    <property type="component" value="Unassembled WGS sequence"/>
</dbReference>
<evidence type="ECO:0008006" key="5">
    <source>
        <dbReference type="Google" id="ProtNLM"/>
    </source>
</evidence>
<accession>A0A9P4UA53</accession>
<evidence type="ECO:0000313" key="4">
    <source>
        <dbReference type="Proteomes" id="UP000799764"/>
    </source>
</evidence>
<keyword evidence="4" id="KW-1185">Reference proteome</keyword>
<name>A0A9P4UA53_9PLEO</name>
<reference evidence="3" key="1">
    <citation type="journal article" date="2020" name="Stud. Mycol.">
        <title>101 Dothideomycetes genomes: a test case for predicting lifestyles and emergence of pathogens.</title>
        <authorList>
            <person name="Haridas S."/>
            <person name="Albert R."/>
            <person name="Binder M."/>
            <person name="Bloem J."/>
            <person name="Labutti K."/>
            <person name="Salamov A."/>
            <person name="Andreopoulos B."/>
            <person name="Baker S."/>
            <person name="Barry K."/>
            <person name="Bills G."/>
            <person name="Bluhm B."/>
            <person name="Cannon C."/>
            <person name="Castanera R."/>
            <person name="Culley D."/>
            <person name="Daum C."/>
            <person name="Ezra D."/>
            <person name="Gonzalez J."/>
            <person name="Henrissat B."/>
            <person name="Kuo A."/>
            <person name="Liang C."/>
            <person name="Lipzen A."/>
            <person name="Lutzoni F."/>
            <person name="Magnuson J."/>
            <person name="Mondo S."/>
            <person name="Nolan M."/>
            <person name="Ohm R."/>
            <person name="Pangilinan J."/>
            <person name="Park H.-J."/>
            <person name="Ramirez L."/>
            <person name="Alfaro M."/>
            <person name="Sun H."/>
            <person name="Tritt A."/>
            <person name="Yoshinaga Y."/>
            <person name="Zwiers L.-H."/>
            <person name="Turgeon B."/>
            <person name="Goodwin S."/>
            <person name="Spatafora J."/>
            <person name="Crous P."/>
            <person name="Grigoriev I."/>
        </authorList>
    </citation>
    <scope>NUCLEOTIDE SEQUENCE</scope>
    <source>
        <strain evidence="3">CBS 690.94</strain>
    </source>
</reference>
<protein>
    <recommendedName>
        <fullName evidence="5">Secreted protein</fullName>
    </recommendedName>
</protein>
<proteinExistence type="predicted"/>